<organism evidence="3 4">
    <name type="scientific">Agromyces salentinus</name>
    <dbReference type="NCBI Taxonomy" id="269421"/>
    <lineage>
        <taxon>Bacteria</taxon>
        <taxon>Bacillati</taxon>
        <taxon>Actinomycetota</taxon>
        <taxon>Actinomycetes</taxon>
        <taxon>Micrococcales</taxon>
        <taxon>Microbacteriaceae</taxon>
        <taxon>Agromyces</taxon>
    </lineage>
</organism>
<reference evidence="3 4" key="1">
    <citation type="journal article" date="2019" name="Int. J. Syst. Evol. Microbiol.">
        <title>The Global Catalogue of Microorganisms (GCM) 10K type strain sequencing project: providing services to taxonomists for standard genome sequencing and annotation.</title>
        <authorList>
            <consortium name="The Broad Institute Genomics Platform"/>
            <consortium name="The Broad Institute Genome Sequencing Center for Infectious Disease"/>
            <person name="Wu L."/>
            <person name="Ma J."/>
        </authorList>
    </citation>
    <scope>NUCLEOTIDE SEQUENCE [LARGE SCALE GENOMIC DNA]</scope>
    <source>
        <strain evidence="3 4">JCM 14323</strain>
    </source>
</reference>
<evidence type="ECO:0000313" key="4">
    <source>
        <dbReference type="Proteomes" id="UP001501746"/>
    </source>
</evidence>
<keyword evidence="4" id="KW-1185">Reference proteome</keyword>
<dbReference type="PANTHER" id="PTHR31527">
    <property type="entry name" value="RE64534P"/>
    <property type="match status" value="1"/>
</dbReference>
<dbReference type="Pfam" id="PF09347">
    <property type="entry name" value="DUF1989"/>
    <property type="match status" value="1"/>
</dbReference>
<gene>
    <name evidence="3" type="ORF">GCM10009750_26570</name>
</gene>
<dbReference type="NCBIfam" id="TIGR03425">
    <property type="entry name" value="urea_degr_2"/>
    <property type="match status" value="1"/>
</dbReference>
<dbReference type="RefSeq" id="WP_157426851.1">
    <property type="nucleotide sequence ID" value="NZ_BAAANK010000007.1"/>
</dbReference>
<name>A0ABN2MXL4_9MICO</name>
<evidence type="ECO:0000259" key="2">
    <source>
        <dbReference type="Pfam" id="PF09347"/>
    </source>
</evidence>
<feature type="region of interest" description="Disordered" evidence="1">
    <location>
        <begin position="14"/>
        <end position="43"/>
    </location>
</feature>
<dbReference type="PANTHER" id="PTHR31527:SF0">
    <property type="entry name" value="RE64534P"/>
    <property type="match status" value="1"/>
</dbReference>
<proteinExistence type="predicted"/>
<dbReference type="Proteomes" id="UP001501746">
    <property type="component" value="Unassembled WGS sequence"/>
</dbReference>
<evidence type="ECO:0000313" key="3">
    <source>
        <dbReference type="EMBL" id="GAA1839334.1"/>
    </source>
</evidence>
<feature type="domain" description="DUF1989" evidence="2">
    <location>
        <begin position="56"/>
        <end position="223"/>
    </location>
</feature>
<dbReference type="EMBL" id="BAAANK010000007">
    <property type="protein sequence ID" value="GAA1839334.1"/>
    <property type="molecule type" value="Genomic_DNA"/>
</dbReference>
<protein>
    <submittedName>
        <fullName evidence="3">Urea carboxylase-associated family protein</fullName>
    </submittedName>
</protein>
<dbReference type="InterPro" id="IPR017792">
    <property type="entry name" value="UAAP1"/>
</dbReference>
<dbReference type="InterPro" id="IPR018959">
    <property type="entry name" value="DUF1989"/>
</dbReference>
<sequence>MTIDSTARMATLDSVGAARSDARARGTRSPWMPDLPAASTPTPPVGVDPAALLWSETVAPGGYTHLRVARGTRIRLEDLDGDASASVVVLSSLNTAERLNVADTQKIPWQAYLGAGHPLLSGDGRVLATIVEDTSGRHDALCGASGDAWNVRRFGDATPEGPTPSGHALLRMAAAKHGLTRRDIPPAASFFKGVRVAADGTLDWIGSAGAGTHVDLVAELPLIVLIANAPHPLDPRTDYVAGPLRVHAWRSRATDSDDPRFAASPERERAYLNTIAYAELAGL</sequence>
<accession>A0ABN2MXL4</accession>
<evidence type="ECO:0000256" key="1">
    <source>
        <dbReference type="SAM" id="MobiDB-lite"/>
    </source>
</evidence>
<comment type="caution">
    <text evidence="3">The sequence shown here is derived from an EMBL/GenBank/DDBJ whole genome shotgun (WGS) entry which is preliminary data.</text>
</comment>